<organism evidence="6">
    <name type="scientific">freshwater metagenome</name>
    <dbReference type="NCBI Taxonomy" id="449393"/>
    <lineage>
        <taxon>unclassified sequences</taxon>
        <taxon>metagenomes</taxon>
        <taxon>ecological metagenomes</taxon>
    </lineage>
</organism>
<evidence type="ECO:0000313" key="6">
    <source>
        <dbReference type="EMBL" id="CAB4875584.1"/>
    </source>
</evidence>
<sequence>MAIIGVPPFAGFYSKDMIIETAFNSGGAKGIILGSTALLGAAITAFYMSRVVILTFTTKERWDDEAHPHESPFLMWLPMAILAIGSVTTGYLFSRGDALKNWLAPLFTEHVEHTELLKPAVVSGLALLMVAIGVAIALFKYQFGEVTKATPEDVSIFTRFARRDLGQDAFNEAVFMRPGQGLTSLLVKADESVVDGAVRGVGQIALGSGSVLRKLQTGFARSYAALILIGAVALIAAIWVITQ</sequence>
<dbReference type="EMBL" id="CAFBLW010000037">
    <property type="protein sequence ID" value="CAB4875584.1"/>
    <property type="molecule type" value="Genomic_DNA"/>
</dbReference>
<evidence type="ECO:0000256" key="2">
    <source>
        <dbReference type="ARBA" id="ARBA00022692"/>
    </source>
</evidence>
<dbReference type="GO" id="GO:0016020">
    <property type="term" value="C:membrane"/>
    <property type="evidence" value="ECO:0007669"/>
    <property type="project" value="UniProtKB-SubCell"/>
</dbReference>
<dbReference type="PANTHER" id="PTHR42829:SF2">
    <property type="entry name" value="NADH-UBIQUINONE OXIDOREDUCTASE CHAIN 5"/>
    <property type="match status" value="1"/>
</dbReference>
<keyword evidence="2 5" id="KW-0812">Transmembrane</keyword>
<dbReference type="GO" id="GO:0015990">
    <property type="term" value="P:electron transport coupled proton transport"/>
    <property type="evidence" value="ECO:0007669"/>
    <property type="project" value="TreeGrafter"/>
</dbReference>
<comment type="subcellular location">
    <subcellularLocation>
        <location evidence="1">Membrane</location>
        <topology evidence="1">Multi-pass membrane protein</topology>
    </subcellularLocation>
</comment>
<gene>
    <name evidence="6" type="ORF">UFOPK3461_00584</name>
</gene>
<name>A0A6J7E440_9ZZZZ</name>
<evidence type="ECO:0000256" key="4">
    <source>
        <dbReference type="ARBA" id="ARBA00023136"/>
    </source>
</evidence>
<protein>
    <submittedName>
        <fullName evidence="6">Unannotated protein</fullName>
    </submittedName>
</protein>
<dbReference type="GO" id="GO:0008137">
    <property type="term" value="F:NADH dehydrogenase (ubiquinone) activity"/>
    <property type="evidence" value="ECO:0007669"/>
    <property type="project" value="InterPro"/>
</dbReference>
<keyword evidence="4 5" id="KW-0472">Membrane</keyword>
<dbReference type="Gene3D" id="1.20.5.2700">
    <property type="match status" value="1"/>
</dbReference>
<dbReference type="InterPro" id="IPR003945">
    <property type="entry name" value="NU5C-like"/>
</dbReference>
<evidence type="ECO:0000256" key="1">
    <source>
        <dbReference type="ARBA" id="ARBA00004141"/>
    </source>
</evidence>
<evidence type="ECO:0000256" key="3">
    <source>
        <dbReference type="ARBA" id="ARBA00022989"/>
    </source>
</evidence>
<dbReference type="AlphaFoldDB" id="A0A6J7E440"/>
<keyword evidence="3 5" id="KW-1133">Transmembrane helix</keyword>
<feature type="transmembrane region" description="Helical" evidence="5">
    <location>
        <begin position="223"/>
        <end position="242"/>
    </location>
</feature>
<reference evidence="6" key="1">
    <citation type="submission" date="2020-05" db="EMBL/GenBank/DDBJ databases">
        <authorList>
            <person name="Chiriac C."/>
            <person name="Salcher M."/>
            <person name="Ghai R."/>
            <person name="Kavagutti S V."/>
        </authorList>
    </citation>
    <scope>NUCLEOTIDE SEQUENCE</scope>
</reference>
<dbReference type="PANTHER" id="PTHR42829">
    <property type="entry name" value="NADH-UBIQUINONE OXIDOREDUCTASE CHAIN 5"/>
    <property type="match status" value="1"/>
</dbReference>
<feature type="transmembrane region" description="Helical" evidence="5">
    <location>
        <begin position="120"/>
        <end position="139"/>
    </location>
</feature>
<feature type="transmembrane region" description="Helical" evidence="5">
    <location>
        <begin position="31"/>
        <end position="53"/>
    </location>
</feature>
<feature type="transmembrane region" description="Helical" evidence="5">
    <location>
        <begin position="73"/>
        <end position="93"/>
    </location>
</feature>
<dbReference type="GO" id="GO:0003954">
    <property type="term" value="F:NADH dehydrogenase activity"/>
    <property type="evidence" value="ECO:0007669"/>
    <property type="project" value="TreeGrafter"/>
</dbReference>
<evidence type="ECO:0000256" key="5">
    <source>
        <dbReference type="SAM" id="Phobius"/>
    </source>
</evidence>
<accession>A0A6J7E440</accession>
<proteinExistence type="predicted"/>
<dbReference type="GO" id="GO:0042773">
    <property type="term" value="P:ATP synthesis coupled electron transport"/>
    <property type="evidence" value="ECO:0007669"/>
    <property type="project" value="InterPro"/>
</dbReference>